<dbReference type="SUPFAM" id="SSF48371">
    <property type="entry name" value="ARM repeat"/>
    <property type="match status" value="1"/>
</dbReference>
<sequence>MTKHFLIKQLINIENAKRINRERVAYLVLENTELVPHLIEIMFTEDPKVSIKAAWVLEIVCEKKLNLIAPQLDYFADNIGFLTHDSAVRPASKICNFIAIAFTSKTDILFKNFLTKNHVDKFIETCFDWMLSDHKVATKAYSMNALFLLGKNYDWVHQELKLILQQNIVKESAAYKARGKITLDLINKQ</sequence>
<accession>A0A4Y8AUZ4</accession>
<organism evidence="1 2">
    <name type="scientific">Gramella jeungdoensis</name>
    <dbReference type="NCBI Taxonomy" id="708091"/>
    <lineage>
        <taxon>Bacteria</taxon>
        <taxon>Pseudomonadati</taxon>
        <taxon>Bacteroidota</taxon>
        <taxon>Flavobacteriia</taxon>
        <taxon>Flavobacteriales</taxon>
        <taxon>Flavobacteriaceae</taxon>
        <taxon>Christiangramia</taxon>
    </lineage>
</organism>
<dbReference type="AlphaFoldDB" id="A0A4Y8AUZ4"/>
<dbReference type="GO" id="GO:0016829">
    <property type="term" value="F:lyase activity"/>
    <property type="evidence" value="ECO:0007669"/>
    <property type="project" value="UniProtKB-KW"/>
</dbReference>
<dbReference type="EMBL" id="SNQI01000001">
    <property type="protein sequence ID" value="TEW76300.1"/>
    <property type="molecule type" value="Genomic_DNA"/>
</dbReference>
<dbReference type="OrthoDB" id="979487at2"/>
<dbReference type="InterPro" id="IPR016024">
    <property type="entry name" value="ARM-type_fold"/>
</dbReference>
<proteinExistence type="predicted"/>
<evidence type="ECO:0000313" key="2">
    <source>
        <dbReference type="Proteomes" id="UP000298517"/>
    </source>
</evidence>
<name>A0A4Y8AUZ4_9FLAO</name>
<gene>
    <name evidence="1" type="ORF">E2488_00140</name>
</gene>
<dbReference type="RefSeq" id="WP_134246316.1">
    <property type="nucleotide sequence ID" value="NZ_SNQI01000001.1"/>
</dbReference>
<dbReference type="Proteomes" id="UP000298517">
    <property type="component" value="Unassembled WGS sequence"/>
</dbReference>
<evidence type="ECO:0000313" key="1">
    <source>
        <dbReference type="EMBL" id="TEW76300.1"/>
    </source>
</evidence>
<keyword evidence="1" id="KW-0456">Lyase</keyword>
<comment type="caution">
    <text evidence="1">The sequence shown here is derived from an EMBL/GenBank/DDBJ whole genome shotgun (WGS) entry which is preliminary data.</text>
</comment>
<protein>
    <submittedName>
        <fullName evidence="1">Adenylosuccinate lyase</fullName>
    </submittedName>
</protein>
<reference evidence="1 2" key="1">
    <citation type="journal article" date="2011" name="J. Microbiol.">
        <title>Gramella jeungdoensis sp. nov., isolated from a solar saltern in Korea.</title>
        <authorList>
            <person name="Joung Y."/>
            <person name="Kim H."/>
            <person name="Jang T."/>
            <person name="Ahn T.S."/>
            <person name="Joh K."/>
        </authorList>
    </citation>
    <scope>NUCLEOTIDE SEQUENCE [LARGE SCALE GENOMIC DNA]</scope>
    <source>
        <strain evidence="1 2">KCTC 23123</strain>
    </source>
</reference>
<keyword evidence="2" id="KW-1185">Reference proteome</keyword>